<name>A0A1G1WQB7_9BACT</name>
<reference evidence="1 2" key="1">
    <citation type="journal article" date="2016" name="Nat. Commun.">
        <title>Thousands of microbial genomes shed light on interconnected biogeochemical processes in an aquifer system.</title>
        <authorList>
            <person name="Anantharaman K."/>
            <person name="Brown C.T."/>
            <person name="Hug L.A."/>
            <person name="Sharon I."/>
            <person name="Castelle C.J."/>
            <person name="Probst A.J."/>
            <person name="Thomas B.C."/>
            <person name="Singh A."/>
            <person name="Wilkins M.J."/>
            <person name="Karaoz U."/>
            <person name="Brodie E.L."/>
            <person name="Williams K.H."/>
            <person name="Hubbard S.S."/>
            <person name="Banfield J.F."/>
        </authorList>
    </citation>
    <scope>NUCLEOTIDE SEQUENCE [LARGE SCALE GENOMIC DNA]</scope>
</reference>
<proteinExistence type="predicted"/>
<dbReference type="Proteomes" id="UP000177821">
    <property type="component" value="Unassembled WGS sequence"/>
</dbReference>
<organism evidence="1 2">
    <name type="scientific">Candidatus Woykebacteria bacterium RIFCSPHIGHO2_02_FULL_43_16b</name>
    <dbReference type="NCBI Taxonomy" id="1802601"/>
    <lineage>
        <taxon>Bacteria</taxon>
        <taxon>Candidatus Woykeibacteriota</taxon>
    </lineage>
</organism>
<comment type="caution">
    <text evidence="1">The sequence shown here is derived from an EMBL/GenBank/DDBJ whole genome shotgun (WGS) entry which is preliminary data.</text>
</comment>
<evidence type="ECO:0000313" key="2">
    <source>
        <dbReference type="Proteomes" id="UP000177821"/>
    </source>
</evidence>
<gene>
    <name evidence="1" type="ORF">A3J50_01740</name>
</gene>
<protein>
    <submittedName>
        <fullName evidence="1">Uncharacterized protein</fullName>
    </submittedName>
</protein>
<sequence length="204" mass="24086">MPDGEESDRWMGEERMRRFQKFQRDLGGMRIPALYRVPPEPPHVPVLSLPEPPHVPVLSRWEKLSQSVGEQLRIMYLIESRRDPLPWGAFYIDGGLYISDSVYHWYKSHLRITLAELKLENISRALQRLRELKKTDPGREIAIYYPEQVAGDPRNWRYVSSSDLPELVREANELFEKIRLMQIEYRGNFTLDYRSDPPFALKGE</sequence>
<dbReference type="AlphaFoldDB" id="A0A1G1WQB7"/>
<evidence type="ECO:0000313" key="1">
    <source>
        <dbReference type="EMBL" id="OGY29918.1"/>
    </source>
</evidence>
<accession>A0A1G1WQB7</accession>
<dbReference type="EMBL" id="MHCX01000011">
    <property type="protein sequence ID" value="OGY29918.1"/>
    <property type="molecule type" value="Genomic_DNA"/>
</dbReference>